<comment type="subcellular location">
    <subcellularLocation>
        <location evidence="1">Membrane</location>
        <topology evidence="1">Multi-pass membrane protein</topology>
    </subcellularLocation>
</comment>
<feature type="domain" description="ABC transmembrane type-1" evidence="6">
    <location>
        <begin position="30"/>
        <end position="147"/>
    </location>
</feature>
<feature type="transmembrane region" description="Helical" evidence="5">
    <location>
        <begin position="254"/>
        <end position="272"/>
    </location>
</feature>
<dbReference type="Gene3D" id="1.20.1560.10">
    <property type="entry name" value="ABC transporter type 1, transmembrane domain"/>
    <property type="match status" value="2"/>
</dbReference>
<evidence type="ECO:0000256" key="3">
    <source>
        <dbReference type="ARBA" id="ARBA00022989"/>
    </source>
</evidence>
<dbReference type="GO" id="GO:0016887">
    <property type="term" value="F:ATP hydrolysis activity"/>
    <property type="evidence" value="ECO:0007669"/>
    <property type="project" value="InterPro"/>
</dbReference>
<feature type="domain" description="ABC transmembrane type-1" evidence="6">
    <location>
        <begin position="224"/>
        <end position="284"/>
    </location>
</feature>
<dbReference type="GO" id="GO:0005743">
    <property type="term" value="C:mitochondrial inner membrane"/>
    <property type="evidence" value="ECO:0007669"/>
    <property type="project" value="TreeGrafter"/>
</dbReference>
<dbReference type="CDD" id="cd18577">
    <property type="entry name" value="ABC_6TM_Pgp_ABCB1_D1_like"/>
    <property type="match status" value="1"/>
</dbReference>
<evidence type="ECO:0000259" key="6">
    <source>
        <dbReference type="PROSITE" id="PS50929"/>
    </source>
</evidence>
<feature type="transmembrane region" description="Helical" evidence="5">
    <location>
        <begin position="25"/>
        <end position="49"/>
    </location>
</feature>
<dbReference type="Pfam" id="PF00664">
    <property type="entry name" value="ABC_membrane"/>
    <property type="match status" value="1"/>
</dbReference>
<dbReference type="PROSITE" id="PS50929">
    <property type="entry name" value="ABC_TM1F"/>
    <property type="match status" value="2"/>
</dbReference>
<dbReference type="Proteomes" id="UP000094385">
    <property type="component" value="Unassembled WGS sequence"/>
</dbReference>
<dbReference type="InterPro" id="IPR039421">
    <property type="entry name" value="Type_1_exporter"/>
</dbReference>
<dbReference type="EMBL" id="KV454293">
    <property type="protein sequence ID" value="ODQ73946.1"/>
    <property type="molecule type" value="Genomic_DNA"/>
</dbReference>
<evidence type="ECO:0000313" key="8">
    <source>
        <dbReference type="Proteomes" id="UP000094385"/>
    </source>
</evidence>
<keyword evidence="4 5" id="KW-0472">Membrane</keyword>
<dbReference type="AlphaFoldDB" id="A0A1E3Q8G1"/>
<dbReference type="Gene3D" id="3.40.50.300">
    <property type="entry name" value="P-loop containing nucleotide triphosphate hydrolases"/>
    <property type="match status" value="1"/>
</dbReference>
<dbReference type="PANTHER" id="PTHR43394:SF27">
    <property type="entry name" value="ATP-DEPENDENT TRANSLOCASE ABCB1-LIKE"/>
    <property type="match status" value="1"/>
</dbReference>
<evidence type="ECO:0000256" key="2">
    <source>
        <dbReference type="ARBA" id="ARBA00022692"/>
    </source>
</evidence>
<name>A0A1E3Q8G1_LIPST</name>
<protein>
    <recommendedName>
        <fullName evidence="6">ABC transmembrane type-1 domain-containing protein</fullName>
    </recommendedName>
</protein>
<evidence type="ECO:0000256" key="5">
    <source>
        <dbReference type="SAM" id="Phobius"/>
    </source>
</evidence>
<feature type="transmembrane region" description="Helical" evidence="5">
    <location>
        <begin position="81"/>
        <end position="103"/>
    </location>
</feature>
<proteinExistence type="predicted"/>
<dbReference type="InterPro" id="IPR036640">
    <property type="entry name" value="ABC1_TM_sf"/>
</dbReference>
<organism evidence="7 8">
    <name type="scientific">Lipomyces starkeyi NRRL Y-11557</name>
    <dbReference type="NCBI Taxonomy" id="675824"/>
    <lineage>
        <taxon>Eukaryota</taxon>
        <taxon>Fungi</taxon>
        <taxon>Dikarya</taxon>
        <taxon>Ascomycota</taxon>
        <taxon>Saccharomycotina</taxon>
        <taxon>Lipomycetes</taxon>
        <taxon>Lipomycetales</taxon>
        <taxon>Lipomycetaceae</taxon>
        <taxon>Lipomyces</taxon>
    </lineage>
</organism>
<dbReference type="Pfam" id="PF00005">
    <property type="entry name" value="ABC_tran"/>
    <property type="match status" value="1"/>
</dbReference>
<evidence type="ECO:0000256" key="1">
    <source>
        <dbReference type="ARBA" id="ARBA00004141"/>
    </source>
</evidence>
<dbReference type="OrthoDB" id="6500128at2759"/>
<dbReference type="GO" id="GO:0005524">
    <property type="term" value="F:ATP binding"/>
    <property type="evidence" value="ECO:0007669"/>
    <property type="project" value="InterPro"/>
</dbReference>
<gene>
    <name evidence="7" type="ORF">LIPSTDRAFT_3159</name>
</gene>
<evidence type="ECO:0000256" key="4">
    <source>
        <dbReference type="ARBA" id="ARBA00023136"/>
    </source>
</evidence>
<dbReference type="InterPro" id="IPR011527">
    <property type="entry name" value="ABC1_TM_dom"/>
</dbReference>
<keyword evidence="8" id="KW-1185">Reference proteome</keyword>
<accession>A0A1E3Q8G1</accession>
<dbReference type="GO" id="GO:0015421">
    <property type="term" value="F:ABC-type oligopeptide transporter activity"/>
    <property type="evidence" value="ECO:0007669"/>
    <property type="project" value="TreeGrafter"/>
</dbReference>
<dbReference type="PANTHER" id="PTHR43394">
    <property type="entry name" value="ATP-DEPENDENT PERMEASE MDL1, MITOCHONDRIAL"/>
    <property type="match status" value="1"/>
</dbReference>
<dbReference type="GO" id="GO:0090374">
    <property type="term" value="P:oligopeptide export from mitochondrion"/>
    <property type="evidence" value="ECO:0007669"/>
    <property type="project" value="TreeGrafter"/>
</dbReference>
<reference evidence="7 8" key="1">
    <citation type="journal article" date="2016" name="Proc. Natl. Acad. Sci. U.S.A.">
        <title>Comparative genomics of biotechnologically important yeasts.</title>
        <authorList>
            <person name="Riley R."/>
            <person name="Haridas S."/>
            <person name="Wolfe K.H."/>
            <person name="Lopes M.R."/>
            <person name="Hittinger C.T."/>
            <person name="Goeker M."/>
            <person name="Salamov A.A."/>
            <person name="Wisecaver J.H."/>
            <person name="Long T.M."/>
            <person name="Calvey C.H."/>
            <person name="Aerts A.L."/>
            <person name="Barry K.W."/>
            <person name="Choi C."/>
            <person name="Clum A."/>
            <person name="Coughlan A.Y."/>
            <person name="Deshpande S."/>
            <person name="Douglass A.P."/>
            <person name="Hanson S.J."/>
            <person name="Klenk H.-P."/>
            <person name="LaButti K.M."/>
            <person name="Lapidus A."/>
            <person name="Lindquist E.A."/>
            <person name="Lipzen A.M."/>
            <person name="Meier-Kolthoff J.P."/>
            <person name="Ohm R.A."/>
            <person name="Otillar R.P."/>
            <person name="Pangilinan J.L."/>
            <person name="Peng Y."/>
            <person name="Rokas A."/>
            <person name="Rosa C.A."/>
            <person name="Scheuner C."/>
            <person name="Sibirny A.A."/>
            <person name="Slot J.C."/>
            <person name="Stielow J.B."/>
            <person name="Sun H."/>
            <person name="Kurtzman C.P."/>
            <person name="Blackwell M."/>
            <person name="Grigoriev I.V."/>
            <person name="Jeffries T.W."/>
        </authorList>
    </citation>
    <scope>NUCLEOTIDE SEQUENCE [LARGE SCALE GENOMIC DNA]</scope>
    <source>
        <strain evidence="7 8">NRRL Y-11557</strain>
    </source>
</reference>
<evidence type="ECO:0000313" key="7">
    <source>
        <dbReference type="EMBL" id="ODQ73946.1"/>
    </source>
</evidence>
<sequence length="413" mass="45902">MTEIKMDQQQYSYWSLYRYSTALDYLLITIGSVSGISAGTLLPLMTIVLGSMTDIFVEYAGASDPVSTHEFQHQINSHALYFVYLAVATFVLNFTYISCWFSVGERVARRIKKHYIKAMVSQEISYYDTIGAGELVTRVTKDVHTIQLSTRQDIKRYLNFCCRILEIDVNTVLSLLSCSHPAWRPLASIATLSATDAIGKAVNIATDSISSISVVKSFSAENKMLMGFVFFLFYAEYGLAFWQGSRFLVRNEVSAGDIVTVFFAVLIGAFSFEDIGPGVTLVSQGGASGAKIFQAIDRTSAFQNVSFRYPSRPEIRVLNNISLTIPAGKTTALVGARGCGKSSILQLIMRYYDPEAGSIFVDNEDLKDLERMRLSPARLYGCSRCSVVLSVGLLKTSRTEYLLRSAMQCQKRQ</sequence>
<keyword evidence="3 5" id="KW-1133">Transmembrane helix</keyword>
<feature type="transmembrane region" description="Helical" evidence="5">
    <location>
        <begin position="224"/>
        <end position="242"/>
    </location>
</feature>
<dbReference type="STRING" id="675824.A0A1E3Q8G1"/>
<dbReference type="InterPro" id="IPR003439">
    <property type="entry name" value="ABC_transporter-like_ATP-bd"/>
</dbReference>
<dbReference type="InterPro" id="IPR027417">
    <property type="entry name" value="P-loop_NTPase"/>
</dbReference>
<dbReference type="SUPFAM" id="SSF90123">
    <property type="entry name" value="ABC transporter transmembrane region"/>
    <property type="match status" value="1"/>
</dbReference>
<dbReference type="SUPFAM" id="SSF52540">
    <property type="entry name" value="P-loop containing nucleoside triphosphate hydrolases"/>
    <property type="match status" value="1"/>
</dbReference>
<keyword evidence="2 5" id="KW-0812">Transmembrane</keyword>